<dbReference type="GO" id="GO:0003955">
    <property type="term" value="F:NAD(P)H dehydrogenase (quinone) activity"/>
    <property type="evidence" value="ECO:0007669"/>
    <property type="project" value="TreeGrafter"/>
</dbReference>
<dbReference type="PANTHER" id="PTHR10204:SF34">
    <property type="entry name" value="NAD(P)H DEHYDROGENASE [QUINONE] 1 ISOFORM 1"/>
    <property type="match status" value="1"/>
</dbReference>
<accession>A0A502G0H1</accession>
<evidence type="ECO:0000259" key="3">
    <source>
        <dbReference type="Pfam" id="PF02525"/>
    </source>
</evidence>
<reference evidence="4 5" key="1">
    <citation type="journal article" date="2019" name="Environ. Microbiol.">
        <title>Species interactions and distinct microbial communities in high Arctic permafrost affected cryosols are associated with the CH4 and CO2 gas fluxes.</title>
        <authorList>
            <person name="Altshuler I."/>
            <person name="Hamel J."/>
            <person name="Turney S."/>
            <person name="Magnuson E."/>
            <person name="Levesque R."/>
            <person name="Greer C."/>
            <person name="Whyte L.G."/>
        </authorList>
    </citation>
    <scope>NUCLEOTIDE SEQUENCE [LARGE SCALE GENOMIC DNA]</scope>
    <source>
        <strain evidence="4 5">E6.1</strain>
    </source>
</reference>
<dbReference type="InterPro" id="IPR003680">
    <property type="entry name" value="Flavodoxin_fold"/>
</dbReference>
<dbReference type="AlphaFoldDB" id="A0A502G0H1"/>
<proteinExistence type="inferred from homology"/>
<dbReference type="EMBL" id="RCZC01000002">
    <property type="protein sequence ID" value="TPG55239.1"/>
    <property type="molecule type" value="Genomic_DNA"/>
</dbReference>
<sequence length="227" mass="24532">MTCATDADPADLRHVVILGTPSPSSFTHAVAEAYCAEVRECGQAADLRDLYAMGFKPLLSNAERSTAPNHQRPSDVAAELAVLDGAAVIALVYPLWVGMPPAIIKGYIDRVFGAGFDQAALCPDEPISPFTGKRLLSFSTSASTRPWLEEHGQWTSICQGIDSYLSSVFALVDGGHVHFDSIVEGVSAQYVRQCLSDVRETARRTCAAVLSERHARRNEARRVLLAS</sequence>
<keyword evidence="2" id="KW-0560">Oxidoreductase</keyword>
<comment type="similarity">
    <text evidence="1">Belongs to the NAD(P)H dehydrogenase (quinone) family.</text>
</comment>
<keyword evidence="5" id="KW-1185">Reference proteome</keyword>
<comment type="caution">
    <text evidence="4">The sequence shown here is derived from an EMBL/GenBank/DDBJ whole genome shotgun (WGS) entry which is preliminary data.</text>
</comment>
<dbReference type="PANTHER" id="PTHR10204">
    <property type="entry name" value="NAD P H OXIDOREDUCTASE-RELATED"/>
    <property type="match status" value="1"/>
</dbReference>
<dbReference type="Gene3D" id="3.40.50.360">
    <property type="match status" value="1"/>
</dbReference>
<dbReference type="GO" id="GO:0005829">
    <property type="term" value="C:cytosol"/>
    <property type="evidence" value="ECO:0007669"/>
    <property type="project" value="TreeGrafter"/>
</dbReference>
<name>A0A502G0H1_9SPHN</name>
<dbReference type="InterPro" id="IPR051545">
    <property type="entry name" value="NAD(P)H_dehydrogenase_qn"/>
</dbReference>
<dbReference type="Pfam" id="PF02525">
    <property type="entry name" value="Flavodoxin_2"/>
    <property type="match status" value="1"/>
</dbReference>
<protein>
    <submittedName>
        <fullName evidence="4">Flavodoxin family protein</fullName>
    </submittedName>
</protein>
<dbReference type="OrthoDB" id="9798454at2"/>
<dbReference type="Proteomes" id="UP000319931">
    <property type="component" value="Unassembled WGS sequence"/>
</dbReference>
<feature type="domain" description="Flavodoxin-like fold" evidence="3">
    <location>
        <begin position="14"/>
        <end position="156"/>
    </location>
</feature>
<gene>
    <name evidence="4" type="ORF">EAH76_05100</name>
</gene>
<evidence type="ECO:0000256" key="1">
    <source>
        <dbReference type="ARBA" id="ARBA00006252"/>
    </source>
</evidence>
<evidence type="ECO:0000313" key="4">
    <source>
        <dbReference type="EMBL" id="TPG55239.1"/>
    </source>
</evidence>
<dbReference type="SUPFAM" id="SSF52218">
    <property type="entry name" value="Flavoproteins"/>
    <property type="match status" value="1"/>
</dbReference>
<dbReference type="InterPro" id="IPR029039">
    <property type="entry name" value="Flavoprotein-like_sf"/>
</dbReference>
<evidence type="ECO:0000256" key="2">
    <source>
        <dbReference type="ARBA" id="ARBA00023002"/>
    </source>
</evidence>
<evidence type="ECO:0000313" key="5">
    <source>
        <dbReference type="Proteomes" id="UP000319931"/>
    </source>
</evidence>
<organism evidence="4 5">
    <name type="scientific">Sphingomonas glacialis</name>
    <dbReference type="NCBI Taxonomy" id="658225"/>
    <lineage>
        <taxon>Bacteria</taxon>
        <taxon>Pseudomonadati</taxon>
        <taxon>Pseudomonadota</taxon>
        <taxon>Alphaproteobacteria</taxon>
        <taxon>Sphingomonadales</taxon>
        <taxon>Sphingomonadaceae</taxon>
        <taxon>Sphingomonas</taxon>
    </lineage>
</organism>